<dbReference type="Proteomes" id="UP000009320">
    <property type="component" value="Unassembled WGS sequence"/>
</dbReference>
<keyword evidence="2" id="KW-1133">Transmembrane helix</keyword>
<accession>I7L8T1</accession>
<dbReference type="GeneID" id="82846202"/>
<gene>
    <name evidence="3" type="ORF">BN55_03120</name>
</gene>
<protein>
    <submittedName>
        <fullName evidence="3">Uncharacterized protein</fullName>
    </submittedName>
</protein>
<evidence type="ECO:0000256" key="2">
    <source>
        <dbReference type="SAM" id="Phobius"/>
    </source>
</evidence>
<dbReference type="OrthoDB" id="10008033at2"/>
<name>I7L8T1_9LACO</name>
<dbReference type="STRING" id="1423758.FC41_GL000321"/>
<keyword evidence="2" id="KW-0472">Membrane</keyword>
<evidence type="ECO:0000313" key="3">
    <source>
        <dbReference type="EMBL" id="CCI80914.1"/>
    </source>
</evidence>
<keyword evidence="4" id="KW-1185">Reference proteome</keyword>
<organism evidence="3 4">
    <name type="scientific">Lactobacillus hominis DSM 23910 = CRBIP 24.179</name>
    <dbReference type="NCBI Taxonomy" id="1423758"/>
    <lineage>
        <taxon>Bacteria</taxon>
        <taxon>Bacillati</taxon>
        <taxon>Bacillota</taxon>
        <taxon>Bacilli</taxon>
        <taxon>Lactobacillales</taxon>
        <taxon>Lactobacillaceae</taxon>
        <taxon>Lactobacillus</taxon>
    </lineage>
</organism>
<sequence>MTEKRAQYRKKQKRDSLSKLLKRAKDDRKTNSDSVDVNPEFVNNSDQQDQKTSYRKAFSNEQKQDLRDEKIARLKRRLNWAIAVVIVLIIIVLIALFNF</sequence>
<dbReference type="eggNOG" id="ENOG5030AX6">
    <property type="taxonomic scope" value="Bacteria"/>
</dbReference>
<proteinExistence type="predicted"/>
<comment type="caution">
    <text evidence="3">The sequence shown here is derived from an EMBL/GenBank/DDBJ whole genome shotgun (WGS) entry which is preliminary data.</text>
</comment>
<reference evidence="3 4" key="1">
    <citation type="submission" date="2012-06" db="EMBL/GenBank/DDBJ databases">
        <title>Draft Genome Sequence of Lactobacillus hominis Strain CRBIP 24.179T, isolated from human intestine.</title>
        <authorList>
            <person name="Cousin S."/>
            <person name="Ma L."/>
            <person name="Bizet C."/>
            <person name="Loux V."/>
            <person name="Bouchier C."/>
            <person name="Clermont D."/>
            <person name="Creno S."/>
        </authorList>
    </citation>
    <scope>NUCLEOTIDE SEQUENCE [LARGE SCALE GENOMIC DNA]</scope>
    <source>
        <strain evidence="4">CRBIP 24.179T</strain>
    </source>
</reference>
<dbReference type="PATRIC" id="fig|1423758.3.peg.324"/>
<feature type="compositionally biased region" description="Polar residues" evidence="1">
    <location>
        <begin position="41"/>
        <end position="51"/>
    </location>
</feature>
<feature type="region of interest" description="Disordered" evidence="1">
    <location>
        <begin position="1"/>
        <end position="59"/>
    </location>
</feature>
<evidence type="ECO:0000313" key="4">
    <source>
        <dbReference type="Proteomes" id="UP000009320"/>
    </source>
</evidence>
<feature type="transmembrane region" description="Helical" evidence="2">
    <location>
        <begin position="78"/>
        <end position="97"/>
    </location>
</feature>
<dbReference type="EMBL" id="CAKE01000001">
    <property type="protein sequence ID" value="CCI80914.1"/>
    <property type="molecule type" value="Genomic_DNA"/>
</dbReference>
<dbReference type="AlphaFoldDB" id="I7L8T1"/>
<keyword evidence="2" id="KW-0812">Transmembrane</keyword>
<dbReference type="RefSeq" id="WP_008469474.1">
    <property type="nucleotide sequence ID" value="NZ_AYZP01000001.1"/>
</dbReference>
<evidence type="ECO:0000256" key="1">
    <source>
        <dbReference type="SAM" id="MobiDB-lite"/>
    </source>
</evidence>